<dbReference type="Pfam" id="PF07589">
    <property type="entry name" value="PEP-CTERM"/>
    <property type="match status" value="1"/>
</dbReference>
<feature type="chain" id="PRO_5026889360" evidence="1">
    <location>
        <begin position="22"/>
        <end position="206"/>
    </location>
</feature>
<reference evidence="3 4" key="1">
    <citation type="submission" date="2019-11" db="EMBL/GenBank/DDBJ databases">
        <title>Type strains purchased from KCTC, JCM and DSMZ.</title>
        <authorList>
            <person name="Lu H."/>
        </authorList>
    </citation>
    <scope>NUCLEOTIDE SEQUENCE [LARGE SCALE GENOMIC DNA]</scope>
    <source>
        <strain evidence="3 4">KCTC 22382</strain>
    </source>
</reference>
<dbReference type="NCBIfam" id="TIGR02595">
    <property type="entry name" value="PEP_CTERM"/>
    <property type="match status" value="1"/>
</dbReference>
<dbReference type="EMBL" id="WNKY01000032">
    <property type="protein sequence ID" value="MTV40322.1"/>
    <property type="molecule type" value="Genomic_DNA"/>
</dbReference>
<sequence>MVMKKLALALAFTGLAGGALADTNVALNGAVTLSATAGWGDSAGWGGGVLAAPATVTDGVFLAVGTQWNTGSVFWSGAVGVDAITVTLNQKSLVSQLLIQADNDNNYLVEYLDSSNLWQTAATLSPHRSWGLDNGSATLGSPVLTTAFRISGAAGAGDAQFSVSEFQAIGNVVAVPEPATYGMLGAGLGLLALVARRQSRKGNAGC</sequence>
<keyword evidence="1" id="KW-0732">Signal</keyword>
<accession>A0A6L6PN33</accession>
<gene>
    <name evidence="3" type="ORF">GM676_22415</name>
</gene>
<name>A0A6L6PN33_9BURK</name>
<evidence type="ECO:0000313" key="4">
    <source>
        <dbReference type="Proteomes" id="UP000475582"/>
    </source>
</evidence>
<dbReference type="OrthoDB" id="8781613at2"/>
<organism evidence="3 4">
    <name type="scientific">Duganella radicis</name>
    <dbReference type="NCBI Taxonomy" id="551988"/>
    <lineage>
        <taxon>Bacteria</taxon>
        <taxon>Pseudomonadati</taxon>
        <taxon>Pseudomonadota</taxon>
        <taxon>Betaproteobacteria</taxon>
        <taxon>Burkholderiales</taxon>
        <taxon>Oxalobacteraceae</taxon>
        <taxon>Telluria group</taxon>
        <taxon>Duganella</taxon>
    </lineage>
</organism>
<proteinExistence type="predicted"/>
<evidence type="ECO:0000313" key="3">
    <source>
        <dbReference type="EMBL" id="MTV40322.1"/>
    </source>
</evidence>
<dbReference type="Gene3D" id="2.60.120.260">
    <property type="entry name" value="Galactose-binding domain-like"/>
    <property type="match status" value="1"/>
</dbReference>
<protein>
    <submittedName>
        <fullName evidence="3">PEP-CTERM sorting domain-containing protein</fullName>
    </submittedName>
</protein>
<evidence type="ECO:0000259" key="2">
    <source>
        <dbReference type="Pfam" id="PF07589"/>
    </source>
</evidence>
<keyword evidence="4" id="KW-1185">Reference proteome</keyword>
<feature type="domain" description="Ice-binding protein C-terminal" evidence="2">
    <location>
        <begin position="174"/>
        <end position="197"/>
    </location>
</feature>
<dbReference type="InterPro" id="IPR013424">
    <property type="entry name" value="Ice-binding_C"/>
</dbReference>
<comment type="caution">
    <text evidence="3">The sequence shown here is derived from an EMBL/GenBank/DDBJ whole genome shotgun (WGS) entry which is preliminary data.</text>
</comment>
<evidence type="ECO:0000256" key="1">
    <source>
        <dbReference type="SAM" id="SignalP"/>
    </source>
</evidence>
<feature type="signal peptide" evidence="1">
    <location>
        <begin position="1"/>
        <end position="21"/>
    </location>
</feature>
<dbReference type="AlphaFoldDB" id="A0A6L6PN33"/>
<dbReference type="Proteomes" id="UP000475582">
    <property type="component" value="Unassembled WGS sequence"/>
</dbReference>